<feature type="domain" description="Glycoside hydrolase family 3 N-terminal" evidence="8">
    <location>
        <begin position="146"/>
        <end position="454"/>
    </location>
</feature>
<proteinExistence type="inferred from homology"/>
<protein>
    <recommendedName>
        <fullName evidence="3">beta-glucosidase</fullName>
        <ecNumber evidence="3">3.2.1.21</ecNumber>
    </recommendedName>
</protein>
<dbReference type="InterPro" id="IPR051915">
    <property type="entry name" value="Cellulose_Degrad_GH3"/>
</dbReference>
<sequence length="694" mass="76021">MPQLLLKTRILTVALTVLALPHPAAMAKLRPQPKPQPVLGVRSVQVLTVNKLKFKDLNKNGTLDKYEDWRLSSAERSRDLLAKMSLEQKVGFMLISTTRMKNDQSFQAGQAKEPITSDFNEEDLVASQNMFTRKPLPTPIMNAAGTTKAVTQYHLRHFILRANVSARLTAEWANKLQALCESDGLGIPAIIASNPRNHITGAAAIGTSVGKTVFSAWPGELGLSAMRDLKLVREFADVARQEWSAVGLRKGYMYMADLATEPRWQRIEGTFGEDAQWAGQMMTEIVYGFQGKTLGSGSVAVTTKHFPGGGSGQGGQDPHFEWGKKEVFPGGKFANNLIPFKAAIKAGTSAIMPYYSFPADTKYEPIAYAYNRAIIHDLLRTELGFTGIINSDTGPIEMMPWGAENLSIQERYKRTLEAGVNLYSGTADPANLLATVKSGMVDPKLIDDSVLRLLMEKFNLGLFENPYVDEAAAERLVGNAQFQARADLAHRKSIVLLRNEAEILPLKPKTKVYFEALGNKPVGTATPATSYTINDGKYPVTFVATPDEADVIVLWLKPSAKPLFASDGSPIYLALSKNSVDVAYINSLTAKKTTIVAINYSNPWVIDEIYPKDGSTRIKGVLATFGTTPDALLDIVTGKFSPTGKMPFTTPISEAAVQQQKEDVPGYEEGTGYSLFKYNEGLMYKGGNKRISNK</sequence>
<accession>A0A6P1W9N7</accession>
<evidence type="ECO:0000256" key="3">
    <source>
        <dbReference type="ARBA" id="ARBA00012744"/>
    </source>
</evidence>
<evidence type="ECO:0000256" key="7">
    <source>
        <dbReference type="SAM" id="SignalP"/>
    </source>
</evidence>
<dbReference type="GO" id="GO:0009251">
    <property type="term" value="P:glucan catabolic process"/>
    <property type="evidence" value="ECO:0007669"/>
    <property type="project" value="TreeGrafter"/>
</dbReference>
<feature type="signal peptide" evidence="7">
    <location>
        <begin position="1"/>
        <end position="27"/>
    </location>
</feature>
<dbReference type="KEGG" id="senf:GJR95_37890"/>
<evidence type="ECO:0000313" key="11">
    <source>
        <dbReference type="Proteomes" id="UP000464577"/>
    </source>
</evidence>
<feature type="chain" id="PRO_5027040581" description="beta-glucosidase" evidence="7">
    <location>
        <begin position="28"/>
        <end position="694"/>
    </location>
</feature>
<dbReference type="AlphaFoldDB" id="A0A6P1W9N7"/>
<feature type="domain" description="Glycoside hydrolase family 3 C-terminal" evidence="9">
    <location>
        <begin position="494"/>
        <end position="673"/>
    </location>
</feature>
<dbReference type="GO" id="GO:0008422">
    <property type="term" value="F:beta-glucosidase activity"/>
    <property type="evidence" value="ECO:0007669"/>
    <property type="project" value="UniProtKB-EC"/>
</dbReference>
<dbReference type="InterPro" id="IPR036881">
    <property type="entry name" value="Glyco_hydro_3_C_sf"/>
</dbReference>
<gene>
    <name evidence="10" type="ORF">GJR95_37890</name>
</gene>
<evidence type="ECO:0000313" key="10">
    <source>
        <dbReference type="EMBL" id="QHW00447.1"/>
    </source>
</evidence>
<dbReference type="PANTHER" id="PTHR30620">
    <property type="entry name" value="PERIPLASMIC BETA-GLUCOSIDASE-RELATED"/>
    <property type="match status" value="1"/>
</dbReference>
<dbReference type="InterPro" id="IPR036962">
    <property type="entry name" value="Glyco_hydro_3_N_sf"/>
</dbReference>
<dbReference type="Proteomes" id="UP000464577">
    <property type="component" value="Chromosome"/>
</dbReference>
<name>A0A6P1W9N7_9BACT</name>
<keyword evidence="11" id="KW-1185">Reference proteome</keyword>
<evidence type="ECO:0000256" key="2">
    <source>
        <dbReference type="ARBA" id="ARBA00005336"/>
    </source>
</evidence>
<reference evidence="10 11" key="1">
    <citation type="submission" date="2019-11" db="EMBL/GenBank/DDBJ databases">
        <title>Spirosoma endbachense sp. nov., isolated from a natural salt meadow.</title>
        <authorList>
            <person name="Rojas J."/>
            <person name="Ambika Manirajan B."/>
            <person name="Ratering S."/>
            <person name="Suarez C."/>
            <person name="Geissler-Plaum R."/>
            <person name="Schnell S."/>
        </authorList>
    </citation>
    <scope>NUCLEOTIDE SEQUENCE [LARGE SCALE GENOMIC DNA]</scope>
    <source>
        <strain evidence="10 11">I-24</strain>
    </source>
</reference>
<dbReference type="PRINTS" id="PR00133">
    <property type="entry name" value="GLHYDRLASE3"/>
</dbReference>
<dbReference type="Pfam" id="PF01915">
    <property type="entry name" value="Glyco_hydro_3_C"/>
    <property type="match status" value="1"/>
</dbReference>
<dbReference type="EC" id="3.2.1.21" evidence="3"/>
<dbReference type="InterPro" id="IPR001764">
    <property type="entry name" value="Glyco_hydro_3_N"/>
</dbReference>
<dbReference type="SUPFAM" id="SSF52279">
    <property type="entry name" value="Beta-D-glucan exohydrolase, C-terminal domain"/>
    <property type="match status" value="1"/>
</dbReference>
<evidence type="ECO:0000259" key="9">
    <source>
        <dbReference type="Pfam" id="PF01915"/>
    </source>
</evidence>
<dbReference type="InterPro" id="IPR017853">
    <property type="entry name" value="GH"/>
</dbReference>
<evidence type="ECO:0000256" key="1">
    <source>
        <dbReference type="ARBA" id="ARBA00000448"/>
    </source>
</evidence>
<keyword evidence="5 10" id="KW-0378">Hydrolase</keyword>
<keyword evidence="6" id="KW-0326">Glycosidase</keyword>
<dbReference type="InterPro" id="IPR002772">
    <property type="entry name" value="Glyco_hydro_3_C"/>
</dbReference>
<keyword evidence="4 7" id="KW-0732">Signal</keyword>
<comment type="similarity">
    <text evidence="2">Belongs to the glycosyl hydrolase 3 family.</text>
</comment>
<dbReference type="PANTHER" id="PTHR30620:SF16">
    <property type="entry name" value="LYSOSOMAL BETA GLUCOSIDASE"/>
    <property type="match status" value="1"/>
</dbReference>
<dbReference type="RefSeq" id="WP_162390838.1">
    <property type="nucleotide sequence ID" value="NZ_CP045997.1"/>
</dbReference>
<evidence type="ECO:0000256" key="4">
    <source>
        <dbReference type="ARBA" id="ARBA00022729"/>
    </source>
</evidence>
<comment type="catalytic activity">
    <reaction evidence="1">
        <text>Hydrolysis of terminal, non-reducing beta-D-glucosyl residues with release of beta-D-glucose.</text>
        <dbReference type="EC" id="3.2.1.21"/>
    </reaction>
</comment>
<evidence type="ECO:0000256" key="6">
    <source>
        <dbReference type="ARBA" id="ARBA00023295"/>
    </source>
</evidence>
<dbReference type="SUPFAM" id="SSF51445">
    <property type="entry name" value="(Trans)glycosidases"/>
    <property type="match status" value="1"/>
</dbReference>
<dbReference type="Pfam" id="PF00933">
    <property type="entry name" value="Glyco_hydro_3"/>
    <property type="match status" value="1"/>
</dbReference>
<dbReference type="Gene3D" id="3.20.20.300">
    <property type="entry name" value="Glycoside hydrolase, family 3, N-terminal domain"/>
    <property type="match status" value="1"/>
</dbReference>
<dbReference type="Gene3D" id="3.40.50.1700">
    <property type="entry name" value="Glycoside hydrolase family 3 C-terminal domain"/>
    <property type="match status" value="1"/>
</dbReference>
<dbReference type="EMBL" id="CP045997">
    <property type="protein sequence ID" value="QHW00447.1"/>
    <property type="molecule type" value="Genomic_DNA"/>
</dbReference>
<evidence type="ECO:0000256" key="5">
    <source>
        <dbReference type="ARBA" id="ARBA00022801"/>
    </source>
</evidence>
<organism evidence="10 11">
    <name type="scientific">Spirosoma endbachense</name>
    <dbReference type="NCBI Taxonomy" id="2666025"/>
    <lineage>
        <taxon>Bacteria</taxon>
        <taxon>Pseudomonadati</taxon>
        <taxon>Bacteroidota</taxon>
        <taxon>Cytophagia</taxon>
        <taxon>Cytophagales</taxon>
        <taxon>Cytophagaceae</taxon>
        <taxon>Spirosoma</taxon>
    </lineage>
</organism>
<evidence type="ECO:0000259" key="8">
    <source>
        <dbReference type="Pfam" id="PF00933"/>
    </source>
</evidence>